<dbReference type="AlphaFoldDB" id="A0A518DZ78"/>
<evidence type="ECO:0000313" key="2">
    <source>
        <dbReference type="EMBL" id="QDU97146.1"/>
    </source>
</evidence>
<organism evidence="2 3">
    <name type="scientific">Lignipirellula cremea</name>
    <dbReference type="NCBI Taxonomy" id="2528010"/>
    <lineage>
        <taxon>Bacteria</taxon>
        <taxon>Pseudomonadati</taxon>
        <taxon>Planctomycetota</taxon>
        <taxon>Planctomycetia</taxon>
        <taxon>Pirellulales</taxon>
        <taxon>Pirellulaceae</taxon>
        <taxon>Lignipirellula</taxon>
    </lineage>
</organism>
<evidence type="ECO:0000259" key="1">
    <source>
        <dbReference type="Pfam" id="PF11845"/>
    </source>
</evidence>
<dbReference type="Pfam" id="PF11845">
    <property type="entry name" value="Tll0287-like"/>
    <property type="match status" value="1"/>
</dbReference>
<evidence type="ECO:0000313" key="3">
    <source>
        <dbReference type="Proteomes" id="UP000317648"/>
    </source>
</evidence>
<proteinExistence type="predicted"/>
<accession>A0A518DZ78</accession>
<dbReference type="RefSeq" id="WP_197442543.1">
    <property type="nucleotide sequence ID" value="NZ_CP036433.1"/>
</dbReference>
<keyword evidence="3" id="KW-1185">Reference proteome</keyword>
<dbReference type="InterPro" id="IPR021796">
    <property type="entry name" value="Tll0287-like_dom"/>
</dbReference>
<dbReference type="KEGG" id="lcre:Pla8534_49910"/>
<protein>
    <recommendedName>
        <fullName evidence="1">Tll0287-like domain-containing protein</fullName>
    </recommendedName>
</protein>
<dbReference type="Proteomes" id="UP000317648">
    <property type="component" value="Chromosome"/>
</dbReference>
<gene>
    <name evidence="2" type="ORF">Pla8534_49910</name>
</gene>
<sequence length="195" mass="21020">MKAISLAGLAAAGMIASLLGVWNVLAVEPSASLADEPAAAAQPAGVPLEQARDRAKVMHELYAATLEVMHHRYFHGDRAIVPARAMEDIFETIKQQSRAEARWISVNMQAMSIEHEPKTAFEKRAAKEIARGKEYFDTVEDGYYRRAGAIPLTGGCVSCHGGFFKAQSKGAKFAGLVISLPLLDPPAKEDSQATP</sequence>
<dbReference type="EMBL" id="CP036433">
    <property type="protein sequence ID" value="QDU97146.1"/>
    <property type="molecule type" value="Genomic_DNA"/>
</dbReference>
<feature type="domain" description="Tll0287-like" evidence="1">
    <location>
        <begin position="49"/>
        <end position="162"/>
    </location>
</feature>
<reference evidence="2 3" key="1">
    <citation type="submission" date="2019-02" db="EMBL/GenBank/DDBJ databases">
        <title>Deep-cultivation of Planctomycetes and their phenomic and genomic characterization uncovers novel biology.</title>
        <authorList>
            <person name="Wiegand S."/>
            <person name="Jogler M."/>
            <person name="Boedeker C."/>
            <person name="Pinto D."/>
            <person name="Vollmers J."/>
            <person name="Rivas-Marin E."/>
            <person name="Kohn T."/>
            <person name="Peeters S.H."/>
            <person name="Heuer A."/>
            <person name="Rast P."/>
            <person name="Oberbeckmann S."/>
            <person name="Bunk B."/>
            <person name="Jeske O."/>
            <person name="Meyerdierks A."/>
            <person name="Storesund J.E."/>
            <person name="Kallscheuer N."/>
            <person name="Luecker S."/>
            <person name="Lage O.M."/>
            <person name="Pohl T."/>
            <person name="Merkel B.J."/>
            <person name="Hornburger P."/>
            <person name="Mueller R.-W."/>
            <person name="Bruemmer F."/>
            <person name="Labrenz M."/>
            <person name="Spormann A.M."/>
            <person name="Op den Camp H."/>
            <person name="Overmann J."/>
            <person name="Amann R."/>
            <person name="Jetten M.S.M."/>
            <person name="Mascher T."/>
            <person name="Medema M.H."/>
            <person name="Devos D.P."/>
            <person name="Kaster A.-K."/>
            <person name="Ovreas L."/>
            <person name="Rohde M."/>
            <person name="Galperin M.Y."/>
            <person name="Jogler C."/>
        </authorList>
    </citation>
    <scope>NUCLEOTIDE SEQUENCE [LARGE SCALE GENOMIC DNA]</scope>
    <source>
        <strain evidence="2 3">Pla85_3_4</strain>
    </source>
</reference>
<name>A0A518DZ78_9BACT</name>